<dbReference type="EMBL" id="RCZP01000009">
    <property type="protein sequence ID" value="TPG57140.1"/>
    <property type="molecule type" value="Genomic_DNA"/>
</dbReference>
<evidence type="ECO:0000256" key="5">
    <source>
        <dbReference type="ARBA" id="ARBA00022519"/>
    </source>
</evidence>
<evidence type="ECO:0000313" key="15">
    <source>
        <dbReference type="Proteomes" id="UP000317078"/>
    </source>
</evidence>
<feature type="coiled-coil region" evidence="10">
    <location>
        <begin position="282"/>
        <end position="309"/>
    </location>
</feature>
<keyword evidence="15" id="KW-1185">Reference proteome</keyword>
<reference evidence="14 15" key="1">
    <citation type="journal article" date="2019" name="Environ. Microbiol.">
        <title>Species interactions and distinct microbial communities in high Arctic permafrost affected cryosols are associated with the CH4 and CO2 gas fluxes.</title>
        <authorList>
            <person name="Altshuler I."/>
            <person name="Hamel J."/>
            <person name="Turney S."/>
            <person name="Magnuson E."/>
            <person name="Levesque R."/>
            <person name="Greer C."/>
            <person name="Whyte L.G."/>
        </authorList>
    </citation>
    <scope>NUCLEOTIDE SEQUENCE [LARGE SCALE GENOMIC DNA]</scope>
    <source>
        <strain evidence="14 15">S9.3B</strain>
    </source>
</reference>
<comment type="caution">
    <text evidence="14">The sequence shown here is derived from an EMBL/GenBank/DDBJ whole genome shotgun (WGS) entry which is preliminary data.</text>
</comment>
<dbReference type="Gene3D" id="2.40.50.100">
    <property type="match status" value="1"/>
</dbReference>
<dbReference type="PANTHER" id="PTHR30386:SF26">
    <property type="entry name" value="TRANSPORT PROTEIN COMB"/>
    <property type="match status" value="1"/>
</dbReference>
<protein>
    <recommendedName>
        <fullName evidence="9">Membrane fusion protein (MFP) family protein</fullName>
    </recommendedName>
</protein>
<evidence type="ECO:0000259" key="12">
    <source>
        <dbReference type="Pfam" id="PF25994"/>
    </source>
</evidence>
<keyword evidence="3 9" id="KW-0813">Transport</keyword>
<dbReference type="PANTHER" id="PTHR30386">
    <property type="entry name" value="MEMBRANE FUSION SUBUNIT OF EMRAB-TOLC MULTIDRUG EFFLUX PUMP"/>
    <property type="match status" value="1"/>
</dbReference>
<keyword evidence="5 9" id="KW-0997">Cell inner membrane</keyword>
<dbReference type="Proteomes" id="UP000317078">
    <property type="component" value="Unassembled WGS sequence"/>
</dbReference>
<evidence type="ECO:0000256" key="11">
    <source>
        <dbReference type="SAM" id="MobiDB-lite"/>
    </source>
</evidence>
<comment type="subcellular location">
    <subcellularLocation>
        <location evidence="1 9">Cell inner membrane</location>
        <topology evidence="1 9">Single-pass membrane protein</topology>
    </subcellularLocation>
</comment>
<evidence type="ECO:0000313" key="14">
    <source>
        <dbReference type="EMBL" id="TPG57140.1"/>
    </source>
</evidence>
<dbReference type="GO" id="GO:0015031">
    <property type="term" value="P:protein transport"/>
    <property type="evidence" value="ECO:0007669"/>
    <property type="project" value="InterPro"/>
</dbReference>
<dbReference type="OrthoDB" id="9810980at2"/>
<dbReference type="InterPro" id="IPR010129">
    <property type="entry name" value="T1SS_HlyD"/>
</dbReference>
<dbReference type="InterPro" id="IPR058781">
    <property type="entry name" value="HH_AprE-like"/>
</dbReference>
<dbReference type="Gene3D" id="2.40.30.170">
    <property type="match status" value="1"/>
</dbReference>
<dbReference type="InterPro" id="IPR050739">
    <property type="entry name" value="MFP"/>
</dbReference>
<dbReference type="AlphaFoldDB" id="A0A502G6W9"/>
<evidence type="ECO:0000256" key="4">
    <source>
        <dbReference type="ARBA" id="ARBA00022475"/>
    </source>
</evidence>
<dbReference type="InterPro" id="IPR058982">
    <property type="entry name" value="Beta-barrel_AprE"/>
</dbReference>
<feature type="domain" description="AprE-like long alpha-helical hairpin" evidence="12">
    <location>
        <begin position="166"/>
        <end position="343"/>
    </location>
</feature>
<name>A0A502G6W9_9PROT</name>
<keyword evidence="7 9" id="KW-1133">Transmembrane helix</keyword>
<keyword evidence="4 9" id="KW-1003">Cell membrane</keyword>
<evidence type="ECO:0000256" key="8">
    <source>
        <dbReference type="ARBA" id="ARBA00023136"/>
    </source>
</evidence>
<evidence type="ECO:0000256" key="7">
    <source>
        <dbReference type="ARBA" id="ARBA00022989"/>
    </source>
</evidence>
<dbReference type="GO" id="GO:0005886">
    <property type="term" value="C:plasma membrane"/>
    <property type="evidence" value="ECO:0007669"/>
    <property type="project" value="UniProtKB-SubCell"/>
</dbReference>
<keyword evidence="6 9" id="KW-0812">Transmembrane</keyword>
<evidence type="ECO:0000256" key="9">
    <source>
        <dbReference type="RuleBase" id="RU365093"/>
    </source>
</evidence>
<dbReference type="Pfam" id="PF26002">
    <property type="entry name" value="Beta-barrel_AprE"/>
    <property type="match status" value="1"/>
</dbReference>
<evidence type="ECO:0000256" key="10">
    <source>
        <dbReference type="SAM" id="Coils"/>
    </source>
</evidence>
<dbReference type="Pfam" id="PF25994">
    <property type="entry name" value="HH_AprE"/>
    <property type="match status" value="1"/>
</dbReference>
<feature type="coiled-coil region" evidence="10">
    <location>
        <begin position="223"/>
        <end position="250"/>
    </location>
</feature>
<evidence type="ECO:0000256" key="1">
    <source>
        <dbReference type="ARBA" id="ARBA00004377"/>
    </source>
</evidence>
<organism evidence="14 15">
    <name type="scientific">Muricoccus nepalensis</name>
    <dbReference type="NCBI Taxonomy" id="1854500"/>
    <lineage>
        <taxon>Bacteria</taxon>
        <taxon>Pseudomonadati</taxon>
        <taxon>Pseudomonadota</taxon>
        <taxon>Alphaproteobacteria</taxon>
        <taxon>Acetobacterales</taxon>
        <taxon>Roseomonadaceae</taxon>
        <taxon>Muricoccus</taxon>
    </lineage>
</organism>
<feature type="region of interest" description="Disordered" evidence="11">
    <location>
        <begin position="19"/>
        <end position="40"/>
    </location>
</feature>
<evidence type="ECO:0000256" key="6">
    <source>
        <dbReference type="ARBA" id="ARBA00022692"/>
    </source>
</evidence>
<feature type="transmembrane region" description="Helical" evidence="9">
    <location>
        <begin position="97"/>
        <end position="118"/>
    </location>
</feature>
<dbReference type="PRINTS" id="PR01490">
    <property type="entry name" value="RTXTOXIND"/>
</dbReference>
<accession>A0A502G6W9</accession>
<feature type="domain" description="AprE-like beta-barrel" evidence="13">
    <location>
        <begin position="387"/>
        <end position="480"/>
    </location>
</feature>
<evidence type="ECO:0000256" key="3">
    <source>
        <dbReference type="ARBA" id="ARBA00022448"/>
    </source>
</evidence>
<evidence type="ECO:0000259" key="13">
    <source>
        <dbReference type="Pfam" id="PF26002"/>
    </source>
</evidence>
<keyword evidence="8 9" id="KW-0472">Membrane</keyword>
<dbReference type="NCBIfam" id="TIGR01843">
    <property type="entry name" value="type_I_hlyD"/>
    <property type="match status" value="1"/>
</dbReference>
<gene>
    <name evidence="14" type="ORF">EAH89_11805</name>
</gene>
<proteinExistence type="inferred from homology"/>
<sequence length="503" mass="54644">MRRLPEPVAAADETLRVSTTIDHAPTPPAPDRPAAPQGPSLASRLLVAVTPRRPRRWSTEAATEKQWLKEGFAPPQPDLEDFLGQATPSLLCNTHRFAVALFLALIALASVLHVDIIVAGTGRLSMDSPTIVLQPMQLSVIRQIRVKPGDVVRRGDVLASLDPTFAQADRAVLLAQQSAVRAQQARLEAELDGTAFDPEAGPPELMLQRALYRQRQAQFTSRLADIDQRLRSHEVEVATAQQNRELLTQQVALAREVEAMRNTLFRAQSGSRLSYVEAQAARVRNERELQAAIAQINSAQQAILSLQAERQAFIDSWRRELTETLVRTRAEALAIDESLTKANMVNRLVELVAPEDGVVLEVAKRSVGSVLNAAEPLVTMISSGAAMVAEIAIGSGDVGYAKPGDEVQVKVDAFPYQRHGLLTGRLRAIVADSMPASGGNAGSTAYHRGVVELGTTTLQSMPEGTRLIPGMTLAAEIKVGTRSVISYLLYPITRGMRESLREP</sequence>
<comment type="similarity">
    <text evidence="2 9">Belongs to the membrane fusion protein (MFP) (TC 8.A.1) family.</text>
</comment>
<keyword evidence="10" id="KW-0175">Coiled coil</keyword>
<evidence type="ECO:0000256" key="2">
    <source>
        <dbReference type="ARBA" id="ARBA00009477"/>
    </source>
</evidence>